<dbReference type="GO" id="GO:0009891">
    <property type="term" value="P:positive regulation of biosynthetic process"/>
    <property type="evidence" value="ECO:0007669"/>
    <property type="project" value="UniProtKB-ARBA"/>
</dbReference>
<dbReference type="Pfam" id="PF00126">
    <property type="entry name" value="HTH_1"/>
    <property type="match status" value="1"/>
</dbReference>
<organism evidence="7 8">
    <name type="scientific">Pseudomonas asiatica</name>
    <dbReference type="NCBI Taxonomy" id="2219225"/>
    <lineage>
        <taxon>Bacteria</taxon>
        <taxon>Pseudomonadati</taxon>
        <taxon>Pseudomonadota</taxon>
        <taxon>Gammaproteobacteria</taxon>
        <taxon>Pseudomonadales</taxon>
        <taxon>Pseudomonadaceae</taxon>
        <taxon>Pseudomonas</taxon>
    </lineage>
</organism>
<keyword evidence="5" id="KW-0804">Transcription</keyword>
<dbReference type="SUPFAM" id="SSF53850">
    <property type="entry name" value="Periplasmic binding protein-like II"/>
    <property type="match status" value="1"/>
</dbReference>
<gene>
    <name evidence="7" type="ORF">NP533_10970</name>
</gene>
<dbReference type="InterPro" id="IPR000847">
    <property type="entry name" value="LysR_HTH_N"/>
</dbReference>
<dbReference type="GO" id="GO:0003677">
    <property type="term" value="F:DNA binding"/>
    <property type="evidence" value="ECO:0007669"/>
    <property type="project" value="UniProtKB-KW"/>
</dbReference>
<proteinExistence type="inferred from homology"/>
<dbReference type="Gene3D" id="1.10.10.10">
    <property type="entry name" value="Winged helix-like DNA-binding domain superfamily/Winged helix DNA-binding domain"/>
    <property type="match status" value="1"/>
</dbReference>
<dbReference type="InterPro" id="IPR036390">
    <property type="entry name" value="WH_DNA-bd_sf"/>
</dbReference>
<dbReference type="InterPro" id="IPR058163">
    <property type="entry name" value="LysR-type_TF_proteobact-type"/>
</dbReference>
<evidence type="ECO:0000313" key="8">
    <source>
        <dbReference type="Proteomes" id="UP001150678"/>
    </source>
</evidence>
<dbReference type="AlphaFoldDB" id="A0A9X4CZ72"/>
<dbReference type="Proteomes" id="UP001150678">
    <property type="component" value="Unassembled WGS sequence"/>
</dbReference>
<evidence type="ECO:0000256" key="2">
    <source>
        <dbReference type="ARBA" id="ARBA00023015"/>
    </source>
</evidence>
<keyword evidence="4" id="KW-0010">Activator</keyword>
<reference evidence="7" key="1">
    <citation type="submission" date="2022-07" db="EMBL/GenBank/DDBJ databases">
        <title>Multi-strain Analysis of Pseudomonas putida Reveals Metabolic and Genetic Diversity.</title>
        <authorList>
            <person name="Monk J.M."/>
        </authorList>
    </citation>
    <scope>NUCLEOTIDE SEQUENCE</scope>
    <source>
        <strain evidence="7">17514</strain>
    </source>
</reference>
<evidence type="ECO:0000256" key="1">
    <source>
        <dbReference type="ARBA" id="ARBA00009437"/>
    </source>
</evidence>
<evidence type="ECO:0000256" key="4">
    <source>
        <dbReference type="ARBA" id="ARBA00023159"/>
    </source>
</evidence>
<dbReference type="Gene3D" id="3.40.190.10">
    <property type="entry name" value="Periplasmic binding protein-like II"/>
    <property type="match status" value="2"/>
</dbReference>
<evidence type="ECO:0000256" key="3">
    <source>
        <dbReference type="ARBA" id="ARBA00023125"/>
    </source>
</evidence>
<dbReference type="EMBL" id="JANIAN010000011">
    <property type="protein sequence ID" value="MDD2106726.1"/>
    <property type="molecule type" value="Genomic_DNA"/>
</dbReference>
<evidence type="ECO:0000259" key="6">
    <source>
        <dbReference type="PROSITE" id="PS50931"/>
    </source>
</evidence>
<dbReference type="PROSITE" id="PS50931">
    <property type="entry name" value="HTH_LYSR"/>
    <property type="match status" value="1"/>
</dbReference>
<dbReference type="GO" id="GO:0003700">
    <property type="term" value="F:DNA-binding transcription factor activity"/>
    <property type="evidence" value="ECO:0007669"/>
    <property type="project" value="InterPro"/>
</dbReference>
<keyword evidence="3" id="KW-0238">DNA-binding</keyword>
<dbReference type="Pfam" id="PF03466">
    <property type="entry name" value="LysR_substrate"/>
    <property type="match status" value="1"/>
</dbReference>
<dbReference type="RefSeq" id="WP_025338896.1">
    <property type="nucleotide sequence ID" value="NZ_CP128558.1"/>
</dbReference>
<dbReference type="PANTHER" id="PTHR30537">
    <property type="entry name" value="HTH-TYPE TRANSCRIPTIONAL REGULATOR"/>
    <property type="match status" value="1"/>
</dbReference>
<dbReference type="FunFam" id="1.10.10.10:FF:000038">
    <property type="entry name" value="Glycine cleavage system transcriptional activator"/>
    <property type="match status" value="1"/>
</dbReference>
<comment type="similarity">
    <text evidence="1">Belongs to the LysR transcriptional regulatory family.</text>
</comment>
<keyword evidence="2" id="KW-0805">Transcription regulation</keyword>
<dbReference type="CDD" id="cd08432">
    <property type="entry name" value="PBP2_GcdR_TrpI_HvrB_AmpR_like"/>
    <property type="match status" value="1"/>
</dbReference>
<comment type="caution">
    <text evidence="7">The sequence shown here is derived from an EMBL/GenBank/DDBJ whole genome shotgun (WGS) entry which is preliminary data.</text>
</comment>
<feature type="domain" description="HTH lysR-type" evidence="6">
    <location>
        <begin position="26"/>
        <end position="75"/>
    </location>
</feature>
<dbReference type="SUPFAM" id="SSF46785">
    <property type="entry name" value="Winged helix' DNA-binding domain"/>
    <property type="match status" value="1"/>
</dbReference>
<accession>A0A9X4CZ72</accession>
<dbReference type="PANTHER" id="PTHR30537:SF5">
    <property type="entry name" value="HTH-TYPE TRANSCRIPTIONAL ACTIVATOR TTDR-RELATED"/>
    <property type="match status" value="1"/>
</dbReference>
<sequence>MKTQENGNTHKGYRRIIPSMTALLEFEAVARHTSFTLAAQELGVTQAAVSKQVRQLEENLGRQLFQRLHRGIRLTSEGQALYAVVSDSMQKIASVFDRLSEGDSEQELVLSSTATFSQLRVMPRLGSLRSALPQVRLRLATQMFTGDLRNHDVDLLVRYGNGRWEDGIALHLFDEEIFPVCSPAWLAHNPLPDSLEALYRADLLDADATTEGWMTWPTWFRALGGNPPKLHYNLRCQLYTDTIQGALHGHGVALGWGRMLDHLLASGELVRLTDLVVRPREAYYLVVPHGRTTTPTILRLVDWLRDNLPTA</sequence>
<dbReference type="InterPro" id="IPR036388">
    <property type="entry name" value="WH-like_DNA-bd_sf"/>
</dbReference>
<dbReference type="PRINTS" id="PR00039">
    <property type="entry name" value="HTHLYSR"/>
</dbReference>
<evidence type="ECO:0000313" key="7">
    <source>
        <dbReference type="EMBL" id="MDD2106726.1"/>
    </source>
</evidence>
<evidence type="ECO:0000256" key="5">
    <source>
        <dbReference type="ARBA" id="ARBA00023163"/>
    </source>
</evidence>
<name>A0A9X4CZ72_9PSED</name>
<protein>
    <submittedName>
        <fullName evidence="7">LysR substrate-binding domain-containing protein</fullName>
    </submittedName>
</protein>
<dbReference type="InterPro" id="IPR005119">
    <property type="entry name" value="LysR_subst-bd"/>
</dbReference>